<evidence type="ECO:0000256" key="3">
    <source>
        <dbReference type="ARBA" id="ARBA00022723"/>
    </source>
</evidence>
<organism evidence="5 6">
    <name type="scientific">Mesoplasma syrphidae</name>
    <dbReference type="NCBI Taxonomy" id="225999"/>
    <lineage>
        <taxon>Bacteria</taxon>
        <taxon>Bacillati</taxon>
        <taxon>Mycoplasmatota</taxon>
        <taxon>Mollicutes</taxon>
        <taxon>Entomoplasmatales</taxon>
        <taxon>Entomoplasmataceae</taxon>
        <taxon>Mesoplasma</taxon>
    </lineage>
</organism>
<feature type="binding site" evidence="4">
    <location>
        <position position="70"/>
    </location>
    <ligand>
        <name>a divalent metal cation</name>
        <dbReference type="ChEBI" id="CHEBI:60240"/>
        <label>1</label>
    </ligand>
</feature>
<dbReference type="PANTHER" id="PTHR13799">
    <property type="entry name" value="NGG1 INTERACTING FACTOR 3"/>
    <property type="match status" value="1"/>
</dbReference>
<dbReference type="FunFam" id="3.40.1390.30:FF:000001">
    <property type="entry name" value="GTP cyclohydrolase 1 type 2"/>
    <property type="match status" value="1"/>
</dbReference>
<protein>
    <recommendedName>
        <fullName evidence="2">GTP cyclohydrolase 1 type 2 homolog</fullName>
    </recommendedName>
</protein>
<keyword evidence="6" id="KW-1185">Reference proteome</keyword>
<dbReference type="InterPro" id="IPR036069">
    <property type="entry name" value="DUF34/NIF3_sf"/>
</dbReference>
<accession>A0A2K9BNJ8</accession>
<dbReference type="GO" id="GO:0005737">
    <property type="term" value="C:cytoplasm"/>
    <property type="evidence" value="ECO:0007669"/>
    <property type="project" value="TreeGrafter"/>
</dbReference>
<feature type="binding site" evidence="4">
    <location>
        <position position="228"/>
    </location>
    <ligand>
        <name>a divalent metal cation</name>
        <dbReference type="ChEBI" id="CHEBI:60240"/>
        <label>1</label>
    </ligand>
</feature>
<dbReference type="GO" id="GO:0046872">
    <property type="term" value="F:metal ion binding"/>
    <property type="evidence" value="ECO:0007669"/>
    <property type="project" value="UniProtKB-KW"/>
</dbReference>
<evidence type="ECO:0000256" key="1">
    <source>
        <dbReference type="ARBA" id="ARBA00006964"/>
    </source>
</evidence>
<evidence type="ECO:0000256" key="4">
    <source>
        <dbReference type="PIRSR" id="PIRSR602678-1"/>
    </source>
</evidence>
<dbReference type="EMBL" id="CP025257">
    <property type="protein sequence ID" value="AUF83613.1"/>
    <property type="molecule type" value="Genomic_DNA"/>
</dbReference>
<name>A0A2K9BNJ8_9MOLU</name>
<proteinExistence type="inferred from homology"/>
<dbReference type="InterPro" id="IPR002678">
    <property type="entry name" value="DUF34/NIF3"/>
</dbReference>
<dbReference type="Gene3D" id="3.40.1390.30">
    <property type="entry name" value="NIF3 (NGG1p interacting factor 3)-like"/>
    <property type="match status" value="2"/>
</dbReference>
<dbReference type="PANTHER" id="PTHR13799:SF14">
    <property type="entry name" value="GTP CYCLOHYDROLASE 1 TYPE 2 HOMOLOG"/>
    <property type="match status" value="1"/>
</dbReference>
<feature type="binding site" evidence="4">
    <location>
        <position position="108"/>
    </location>
    <ligand>
        <name>a divalent metal cation</name>
        <dbReference type="ChEBI" id="CHEBI:60240"/>
        <label>1</label>
    </ligand>
</feature>
<dbReference type="Proteomes" id="UP000233419">
    <property type="component" value="Chromosome"/>
</dbReference>
<dbReference type="OrthoDB" id="9792792at2"/>
<evidence type="ECO:0000313" key="5">
    <source>
        <dbReference type="EMBL" id="AUF83613.1"/>
    </source>
</evidence>
<dbReference type="SUPFAM" id="SSF102705">
    <property type="entry name" value="NIF3 (NGG1p interacting factor 3)-like"/>
    <property type="match status" value="1"/>
</dbReference>
<dbReference type="RefSeq" id="WP_027048038.1">
    <property type="nucleotide sequence ID" value="NZ_CP025257.1"/>
</dbReference>
<gene>
    <name evidence="5" type="ORF">CXP39_02250</name>
</gene>
<evidence type="ECO:0000313" key="6">
    <source>
        <dbReference type="Proteomes" id="UP000233419"/>
    </source>
</evidence>
<keyword evidence="3 4" id="KW-0479">Metal-binding</keyword>
<feature type="binding site" evidence="4">
    <location>
        <position position="225"/>
    </location>
    <ligand>
        <name>a divalent metal cation</name>
        <dbReference type="ChEBI" id="CHEBI:60240"/>
        <label>1</label>
    </ligand>
</feature>
<dbReference type="AlphaFoldDB" id="A0A2K9BNJ8"/>
<comment type="similarity">
    <text evidence="1">Belongs to the GTP cyclohydrolase I type 2/NIF3 family.</text>
</comment>
<reference evidence="5 6" key="1">
    <citation type="submission" date="2017-12" db="EMBL/GenBank/DDBJ databases">
        <title>Mesoplasma syrphidae YJS, Complete Genome.</title>
        <authorList>
            <person name="Knight T.F."/>
            <person name="Citino T."/>
            <person name="Rubinstein R."/>
            <person name="Neuschaefer Z."/>
        </authorList>
    </citation>
    <scope>NUCLEOTIDE SEQUENCE [LARGE SCALE GENOMIC DNA]</scope>
    <source>
        <strain evidence="5 6">YJS</strain>
    </source>
</reference>
<dbReference type="KEGG" id="msyr:CXP39_02250"/>
<sequence>MKLNKIIKYLEKKFPSKLAGKWDRPGFQIYTKKQILLDRDINKLFICLDLTIQGVEKAIKNNVDLIITRHPFVFNELKEEQSNPAKMLMFKKLKSADILIYSIHSNYDASINQGIQKQLDKEFQIKKIDRVGMEKECLKIILKKEISHLELINKIQKLFSCQAIDYSKKLNLESHTKEYYLTTGSGGSSMISQAFTNKTFVTGEIKWNEWVYANDNNVNLIGIGHYMENYFVDDIYEKLAALDQTLEIIKFDTTNLFKQI</sequence>
<evidence type="ECO:0000256" key="2">
    <source>
        <dbReference type="ARBA" id="ARBA00022112"/>
    </source>
</evidence>
<dbReference type="Pfam" id="PF01784">
    <property type="entry name" value="DUF34_NIF3"/>
    <property type="match status" value="1"/>
</dbReference>